<gene>
    <name evidence="3" type="ORF">HETSPECPRED_009670</name>
</gene>
<feature type="compositionally biased region" description="Polar residues" evidence="1">
    <location>
        <begin position="1"/>
        <end position="12"/>
    </location>
</feature>
<feature type="region of interest" description="Disordered" evidence="1">
    <location>
        <begin position="1"/>
        <end position="51"/>
    </location>
</feature>
<comment type="caution">
    <text evidence="3">The sequence shown here is derived from an EMBL/GenBank/DDBJ whole genome shotgun (WGS) entry which is preliminary data.</text>
</comment>
<dbReference type="Proteomes" id="UP000664521">
    <property type="component" value="Unassembled WGS sequence"/>
</dbReference>
<protein>
    <recommendedName>
        <fullName evidence="2">YAG7-like dimerisation domain-containing protein</fullName>
    </recommendedName>
</protein>
<feature type="region of interest" description="Disordered" evidence="1">
    <location>
        <begin position="302"/>
        <end position="324"/>
    </location>
</feature>
<sequence>MSATAIDTTQQSKRSRKKKANAEAPAQSALTPADAEAGNGSIDAATNGADGAYESPYIKELYKNIRNVKKKLNATQKVDSIMAENPELSLDELLSSRKINTDQKAQAQKKPSLQASLTQFEEQLAQYKQFDEEYQKRIAAEKSALETSHKDELEKVRDAALSEAQLEGKKESKDSLLILSKFLRAAAAKRQGGDETSPENRAFEGALLLVYGGDASAVAAMEKLISGSEDLVPTVDQTPSEFTFKQVKDVASEYAPYAAEEAWAEDVAQSEPNPPTTEIEGTSTAVATDPTIAHAAMTELEDVGEPDSSGNPLHVDTPTVPEASNIDAGAANAAAENNWDVKASASTQDGPDSWVEVPRDPAETDTGTKATPAAMTSTQSWAEDVPTEPPPAYATPSEAPAPATNGGDGFHEVHHGRGRGRGDFRGGQRGGRGRGGDRGSEGGHRGGRGGFRGDRGGGEVGHRGRGRGGRGNRGRGDASQ</sequence>
<feature type="domain" description="YAG7-like dimerisation" evidence="2">
    <location>
        <begin position="169"/>
        <end position="252"/>
    </location>
</feature>
<evidence type="ECO:0000313" key="4">
    <source>
        <dbReference type="Proteomes" id="UP000664521"/>
    </source>
</evidence>
<accession>A0A8H3IYX1</accession>
<feature type="compositionally biased region" description="Polar residues" evidence="1">
    <location>
        <begin position="365"/>
        <end position="381"/>
    </location>
</feature>
<keyword evidence="4" id="KW-1185">Reference proteome</keyword>
<feature type="compositionally biased region" description="Basic and acidic residues" evidence="1">
    <location>
        <begin position="434"/>
        <end position="444"/>
    </location>
</feature>
<feature type="compositionally biased region" description="Basic residues" evidence="1">
    <location>
        <begin position="463"/>
        <end position="473"/>
    </location>
</feature>
<dbReference type="Pfam" id="PF26434">
    <property type="entry name" value="YAG7_C"/>
    <property type="match status" value="1"/>
</dbReference>
<evidence type="ECO:0000256" key="1">
    <source>
        <dbReference type="SAM" id="MobiDB-lite"/>
    </source>
</evidence>
<dbReference type="OrthoDB" id="5399559at2759"/>
<feature type="compositionally biased region" description="Basic and acidic residues" evidence="1">
    <location>
        <begin position="451"/>
        <end position="462"/>
    </location>
</feature>
<feature type="compositionally biased region" description="Basic and acidic residues" evidence="1">
    <location>
        <begin position="409"/>
        <end position="426"/>
    </location>
</feature>
<dbReference type="EMBL" id="CAJPDS010000080">
    <property type="protein sequence ID" value="CAF9935135.1"/>
    <property type="molecule type" value="Genomic_DNA"/>
</dbReference>
<feature type="region of interest" description="Disordered" evidence="1">
    <location>
        <begin position="264"/>
        <end position="287"/>
    </location>
</feature>
<feature type="region of interest" description="Disordered" evidence="1">
    <location>
        <begin position="342"/>
        <end position="480"/>
    </location>
</feature>
<reference evidence="3" key="1">
    <citation type="submission" date="2021-03" db="EMBL/GenBank/DDBJ databases">
        <authorList>
            <person name="Tagirdzhanova G."/>
        </authorList>
    </citation>
    <scope>NUCLEOTIDE SEQUENCE</scope>
</reference>
<organism evidence="3 4">
    <name type="scientific">Heterodermia speciosa</name>
    <dbReference type="NCBI Taxonomy" id="116794"/>
    <lineage>
        <taxon>Eukaryota</taxon>
        <taxon>Fungi</taxon>
        <taxon>Dikarya</taxon>
        <taxon>Ascomycota</taxon>
        <taxon>Pezizomycotina</taxon>
        <taxon>Lecanoromycetes</taxon>
        <taxon>OSLEUM clade</taxon>
        <taxon>Lecanoromycetidae</taxon>
        <taxon>Caliciales</taxon>
        <taxon>Physciaceae</taxon>
        <taxon>Heterodermia</taxon>
    </lineage>
</organism>
<dbReference type="AlphaFoldDB" id="A0A8H3IYX1"/>
<evidence type="ECO:0000259" key="2">
    <source>
        <dbReference type="Pfam" id="PF26434"/>
    </source>
</evidence>
<evidence type="ECO:0000313" key="3">
    <source>
        <dbReference type="EMBL" id="CAF9935135.1"/>
    </source>
</evidence>
<proteinExistence type="predicted"/>
<name>A0A8H3IYX1_9LECA</name>
<dbReference type="InterPro" id="IPR058602">
    <property type="entry name" value="YAG7_dimerisation_dom"/>
</dbReference>